<accession>W1Q359</accession>
<name>W1Q359_ABIDE</name>
<dbReference type="EMBL" id="ACIN03000007">
    <property type="protein sequence ID" value="ESK65582.1"/>
    <property type="molecule type" value="Genomic_DNA"/>
</dbReference>
<sequence length="53" mass="5721">MRSQPLALLSQSWLGSGTGFSQPAAVFHFAGLWWPKSLRSKATHRPSILGAPS</sequence>
<dbReference type="Proteomes" id="UP000019050">
    <property type="component" value="Unassembled WGS sequence"/>
</dbReference>
<dbReference type="AlphaFoldDB" id="W1Q359"/>
<dbReference type="STRING" id="592010.GCWU000182_001056"/>
<comment type="caution">
    <text evidence="1">The sequence shown here is derived from an EMBL/GenBank/DDBJ whole genome shotgun (WGS) entry which is preliminary data.</text>
</comment>
<gene>
    <name evidence="1" type="ORF">GCWU000182_001056</name>
</gene>
<evidence type="ECO:0000313" key="1">
    <source>
        <dbReference type="EMBL" id="ESK65582.1"/>
    </source>
</evidence>
<reference evidence="1" key="1">
    <citation type="submission" date="2013-06" db="EMBL/GenBank/DDBJ databases">
        <authorList>
            <person name="Weinstock G."/>
            <person name="Sodergren E."/>
            <person name="Clifton S."/>
            <person name="Fulton L."/>
            <person name="Fulton B."/>
            <person name="Courtney L."/>
            <person name="Fronick C."/>
            <person name="Harrison M."/>
            <person name="Strong C."/>
            <person name="Farmer C."/>
            <person name="Delahaunty K."/>
            <person name="Markovic C."/>
            <person name="Hall O."/>
            <person name="Minx P."/>
            <person name="Tomlinson C."/>
            <person name="Mitreva M."/>
            <person name="Nelson J."/>
            <person name="Hou S."/>
            <person name="Wollam A."/>
            <person name="Pepin K.H."/>
            <person name="Johnson M."/>
            <person name="Bhonagiri V."/>
            <person name="Nash W.E."/>
            <person name="Warren W."/>
            <person name="Chinwalla A."/>
            <person name="Mardis E.R."/>
            <person name="Wilson R.K."/>
        </authorList>
    </citation>
    <scope>NUCLEOTIDE SEQUENCE [LARGE SCALE GENOMIC DNA]</scope>
    <source>
        <strain evidence="1">ATCC 49176</strain>
    </source>
</reference>
<evidence type="ECO:0000313" key="2">
    <source>
        <dbReference type="Proteomes" id="UP000019050"/>
    </source>
</evidence>
<proteinExistence type="predicted"/>
<keyword evidence="2" id="KW-1185">Reference proteome</keyword>
<organism evidence="1 2">
    <name type="scientific">Abiotrophia defectiva ATCC 49176</name>
    <dbReference type="NCBI Taxonomy" id="592010"/>
    <lineage>
        <taxon>Bacteria</taxon>
        <taxon>Bacillati</taxon>
        <taxon>Bacillota</taxon>
        <taxon>Bacilli</taxon>
        <taxon>Lactobacillales</taxon>
        <taxon>Aerococcaceae</taxon>
        <taxon>Abiotrophia</taxon>
    </lineage>
</organism>
<protein>
    <submittedName>
        <fullName evidence="1">Uncharacterized protein</fullName>
    </submittedName>
</protein>
<dbReference type="HOGENOM" id="CLU_3057350_0_0_9"/>